<evidence type="ECO:0000313" key="2">
    <source>
        <dbReference type="EMBL" id="WEW60829.1"/>
    </source>
</evidence>
<dbReference type="PANTHER" id="PTHR42923:SF17">
    <property type="entry name" value="AMINE OXIDASE DOMAIN-CONTAINING PROTEIN"/>
    <property type="match status" value="1"/>
</dbReference>
<dbReference type="Pfam" id="PF13450">
    <property type="entry name" value="NAD_binding_8"/>
    <property type="match status" value="1"/>
</dbReference>
<dbReference type="AlphaFoldDB" id="A0AAF0DM69"/>
<evidence type="ECO:0000256" key="1">
    <source>
        <dbReference type="SAM" id="MobiDB-lite"/>
    </source>
</evidence>
<dbReference type="InterPro" id="IPR050464">
    <property type="entry name" value="Zeta_carotene_desat/Oxidored"/>
</dbReference>
<dbReference type="PANTHER" id="PTHR42923">
    <property type="entry name" value="PROTOPORPHYRINOGEN OXIDASE"/>
    <property type="match status" value="1"/>
</dbReference>
<evidence type="ECO:0000313" key="3">
    <source>
        <dbReference type="Proteomes" id="UP001219355"/>
    </source>
</evidence>
<reference evidence="2" key="1">
    <citation type="submission" date="2023-03" db="EMBL/GenBank/DDBJ databases">
        <title>Emydomyces testavorans Genome Sequence.</title>
        <authorList>
            <person name="Hoyer L."/>
        </authorList>
    </citation>
    <scope>NUCLEOTIDE SEQUENCE</scope>
    <source>
        <strain evidence="2">16-2883</strain>
    </source>
</reference>
<dbReference type="GO" id="GO:0016491">
    <property type="term" value="F:oxidoreductase activity"/>
    <property type="evidence" value="ECO:0007669"/>
    <property type="project" value="TreeGrafter"/>
</dbReference>
<sequence length="581" mass="66569">MGETNKHPTSLPRPCPSYSDFFSPEERCRVHFRKVKFTESIPGPLLAPSEWGKPDDEPESEPKRIAIIGGGISGLAAYWALRKTIHHIDLFEQTNDVGTLTQPIFSGTQRNAIYIDKSFINFVPKASPNLMNFIATLRIPLTSAPCSFSVSKTNNGKRFDMRFQSREVSALRWSDWLALDTWKLWFDVLKFHYFSIDYLGRRRGDRVQFQTLIEDGLSIEWTVGDYLDRTRCSRIFIENYLLPMVQIAWNIQSEEDLREISIQRLVSFLWASGFLGPRAQVSIIDPEHGAEHRIKERIPLHRSNKAIHLHSRVVSVANMTDKGRSKLCVTTCSDTKLFFDYVIFAISPEEALRLLSDGATEKERQILGVFKTTKIDAWLHSDPRFVLPEQTLTYMNWADHTVFPPGNFNPVCVTYRLEAFPKKVCRKNPLCVTLNPVIYPDALKTVARWKHRRPLINAQTLNARKKLGEIQNVKGRNILFCGPWTGYGLHEDGVRSAFQLAMEHFGAKLPFKFVDSYVKYAATPSLSIWDRLIRALLRVIDALISMLRSISSCVKAIPVVTSRKYRVVTSRLIERYPPVSC</sequence>
<protein>
    <recommendedName>
        <fullName evidence="4">Amine oxidase domain-containing protein</fullName>
    </recommendedName>
</protein>
<proteinExistence type="predicted"/>
<name>A0AAF0DM69_9EURO</name>
<dbReference type="InterPro" id="IPR036188">
    <property type="entry name" value="FAD/NAD-bd_sf"/>
</dbReference>
<dbReference type="Gene3D" id="3.50.50.60">
    <property type="entry name" value="FAD/NAD(P)-binding domain"/>
    <property type="match status" value="1"/>
</dbReference>
<gene>
    <name evidence="2" type="ORF">PRK78_006317</name>
</gene>
<dbReference type="EMBL" id="CP120630">
    <property type="protein sequence ID" value="WEW60829.1"/>
    <property type="molecule type" value="Genomic_DNA"/>
</dbReference>
<keyword evidence="3" id="KW-1185">Reference proteome</keyword>
<feature type="region of interest" description="Disordered" evidence="1">
    <location>
        <begin position="1"/>
        <end position="20"/>
    </location>
</feature>
<evidence type="ECO:0008006" key="4">
    <source>
        <dbReference type="Google" id="ProtNLM"/>
    </source>
</evidence>
<organism evidence="2 3">
    <name type="scientific">Emydomyces testavorans</name>
    <dbReference type="NCBI Taxonomy" id="2070801"/>
    <lineage>
        <taxon>Eukaryota</taxon>
        <taxon>Fungi</taxon>
        <taxon>Dikarya</taxon>
        <taxon>Ascomycota</taxon>
        <taxon>Pezizomycotina</taxon>
        <taxon>Eurotiomycetes</taxon>
        <taxon>Eurotiomycetidae</taxon>
        <taxon>Onygenales</taxon>
        <taxon>Nannizziopsiaceae</taxon>
        <taxon>Emydomyces</taxon>
    </lineage>
</organism>
<dbReference type="Proteomes" id="UP001219355">
    <property type="component" value="Chromosome 4"/>
</dbReference>
<accession>A0AAF0DM69</accession>
<dbReference type="SUPFAM" id="SSF51905">
    <property type="entry name" value="FAD/NAD(P)-binding domain"/>
    <property type="match status" value="1"/>
</dbReference>